<dbReference type="GO" id="GO:0016791">
    <property type="term" value="F:phosphatase activity"/>
    <property type="evidence" value="ECO:0007669"/>
    <property type="project" value="TreeGrafter"/>
</dbReference>
<proteinExistence type="predicted"/>
<dbReference type="Gene3D" id="3.30.1240.10">
    <property type="match status" value="1"/>
</dbReference>
<accession>A0A2Z4LMV7</accession>
<name>A0A2Z4LMV7_9BACT</name>
<protein>
    <submittedName>
        <fullName evidence="2">HAD-IIB family hydrolase</fullName>
    </submittedName>
</protein>
<dbReference type="InterPro" id="IPR006379">
    <property type="entry name" value="HAD-SF_hydro_IIB"/>
</dbReference>
<dbReference type="AlphaFoldDB" id="A0A2Z4LMV7"/>
<dbReference type="Pfam" id="PF08282">
    <property type="entry name" value="Hydrolase_3"/>
    <property type="match status" value="1"/>
</dbReference>
<dbReference type="InterPro" id="IPR036412">
    <property type="entry name" value="HAD-like_sf"/>
</dbReference>
<evidence type="ECO:0000313" key="3">
    <source>
        <dbReference type="Proteomes" id="UP000249865"/>
    </source>
</evidence>
<reference evidence="3" key="1">
    <citation type="submission" date="2018-06" db="EMBL/GenBank/DDBJ databases">
        <title>Complete genome sequences of Mycoplasma anatis, M. anseris and M. cloacale type strains.</title>
        <authorList>
            <person name="Grozner D."/>
            <person name="Forro B."/>
            <person name="Sulyok K.M."/>
            <person name="Marton S."/>
            <person name="Kreizinger Z."/>
            <person name="Banyai K."/>
            <person name="Gyuranecz M."/>
        </authorList>
    </citation>
    <scope>NUCLEOTIDE SEQUENCE [LARGE SCALE GENOMIC DNA]</scope>
    <source>
        <strain evidence="3">NCTC 10199</strain>
    </source>
</reference>
<dbReference type="InterPro" id="IPR023214">
    <property type="entry name" value="HAD_sf"/>
</dbReference>
<sequence length="295" mass="34795">MEEKTINNKKLIIFSDVDGTIYKNFNLLKETIEDVRFINENNGDFNICTGNPCFDRMNWLSNELQAKYVLGSSGSQIYDVVNEKIIYSEHIDKKILKDIIDIASKHQFQILFWDNEQYFYLLDKDWNDSLFTYHFKNEEIRKTFPKKYNNESINPVKIEIYPYDHDNEEQLQEINKLIDNINGVSKTLTNCNIEILPNNLDKASAVVWMMNNVYNNDETKIDEIMTIGDGYNDITMLKLTQYSYAMANAYNEVLKTAKYYTSSVEQNGLGEAILDYAYRLKHLYKKYMLHNIKEK</sequence>
<gene>
    <name evidence="2" type="ORF">DK849_02845</name>
</gene>
<dbReference type="PANTHER" id="PTHR10000">
    <property type="entry name" value="PHOSPHOSERINE PHOSPHATASE"/>
    <property type="match status" value="1"/>
</dbReference>
<dbReference type="SUPFAM" id="SSF56784">
    <property type="entry name" value="HAD-like"/>
    <property type="match status" value="1"/>
</dbReference>
<dbReference type="NCBIfam" id="TIGR01484">
    <property type="entry name" value="HAD-SF-IIB"/>
    <property type="match status" value="1"/>
</dbReference>
<dbReference type="Gene3D" id="3.40.50.1000">
    <property type="entry name" value="HAD superfamily/HAD-like"/>
    <property type="match status" value="1"/>
</dbReference>
<dbReference type="EMBL" id="CP030103">
    <property type="protein sequence ID" value="AWX42984.1"/>
    <property type="molecule type" value="Genomic_DNA"/>
</dbReference>
<dbReference type="GO" id="GO:0000287">
    <property type="term" value="F:magnesium ion binding"/>
    <property type="evidence" value="ECO:0007669"/>
    <property type="project" value="TreeGrafter"/>
</dbReference>
<keyword evidence="3" id="KW-1185">Reference proteome</keyword>
<dbReference type="Proteomes" id="UP000249865">
    <property type="component" value="Chromosome"/>
</dbReference>
<dbReference type="OrthoDB" id="9810101at2"/>
<dbReference type="RefSeq" id="WP_029330185.1">
    <property type="nucleotide sequence ID" value="NZ_CP030103.1"/>
</dbReference>
<keyword evidence="2" id="KW-0378">Hydrolase</keyword>
<dbReference type="KEGG" id="mclo:DK849_02845"/>
<evidence type="ECO:0000313" key="2">
    <source>
        <dbReference type="EMBL" id="AWX42984.1"/>
    </source>
</evidence>
<dbReference type="GO" id="GO:0005829">
    <property type="term" value="C:cytosol"/>
    <property type="evidence" value="ECO:0007669"/>
    <property type="project" value="TreeGrafter"/>
</dbReference>
<organism evidence="2 3">
    <name type="scientific">Metamycoplasma cloacale</name>
    <dbReference type="NCBI Taxonomy" id="92401"/>
    <lineage>
        <taxon>Bacteria</taxon>
        <taxon>Bacillati</taxon>
        <taxon>Mycoplasmatota</taxon>
        <taxon>Mycoplasmoidales</taxon>
        <taxon>Metamycoplasmataceae</taxon>
        <taxon>Metamycoplasma</taxon>
    </lineage>
</organism>
<dbReference type="PANTHER" id="PTHR10000:SF8">
    <property type="entry name" value="HAD SUPERFAMILY HYDROLASE-LIKE, TYPE 3"/>
    <property type="match status" value="1"/>
</dbReference>
<comment type="cofactor">
    <cofactor evidence="1">
        <name>Mg(2+)</name>
        <dbReference type="ChEBI" id="CHEBI:18420"/>
    </cofactor>
</comment>
<evidence type="ECO:0000256" key="1">
    <source>
        <dbReference type="ARBA" id="ARBA00001946"/>
    </source>
</evidence>